<organism evidence="1 2">
    <name type="scientific">Croceibacterium mercuriale</name>
    <dbReference type="NCBI Taxonomy" id="1572751"/>
    <lineage>
        <taxon>Bacteria</taxon>
        <taxon>Pseudomonadati</taxon>
        <taxon>Pseudomonadota</taxon>
        <taxon>Alphaproteobacteria</taxon>
        <taxon>Sphingomonadales</taxon>
        <taxon>Erythrobacteraceae</taxon>
        <taxon>Croceibacterium</taxon>
    </lineage>
</organism>
<comment type="caution">
    <text evidence="1">The sequence shown here is derived from an EMBL/GenBank/DDBJ whole genome shotgun (WGS) entry which is preliminary data.</text>
</comment>
<evidence type="ECO:0000313" key="2">
    <source>
        <dbReference type="Proteomes" id="UP000030988"/>
    </source>
</evidence>
<evidence type="ECO:0008006" key="3">
    <source>
        <dbReference type="Google" id="ProtNLM"/>
    </source>
</evidence>
<name>A0A0B2C2X4_9SPHN</name>
<proteinExistence type="predicted"/>
<dbReference type="AlphaFoldDB" id="A0A0B2C2X4"/>
<keyword evidence="2" id="KW-1185">Reference proteome</keyword>
<dbReference type="STRING" id="1572751.PK98_07760"/>
<dbReference type="RefSeq" id="WP_039095524.1">
    <property type="nucleotide sequence ID" value="NZ_JTDN01000001.1"/>
</dbReference>
<sequence>MDDNRIWQFERELWLGGGDVYRERVAKDCVMALPSEPFIFDGEAATSAVESTPRWTEVEFADQRVERPHRGLIVIAYRAKANREGQSYHALATSTLMQLEHEQWVVVQHSQVPLGVMVADPDA</sequence>
<evidence type="ECO:0000313" key="1">
    <source>
        <dbReference type="EMBL" id="KHL26341.1"/>
    </source>
</evidence>
<dbReference type="Proteomes" id="UP000030988">
    <property type="component" value="Unassembled WGS sequence"/>
</dbReference>
<accession>A0A0B2C2X4</accession>
<protein>
    <recommendedName>
        <fullName evidence="3">DUF4440 domain-containing protein</fullName>
    </recommendedName>
</protein>
<reference evidence="1 2" key="1">
    <citation type="submission" date="2014-11" db="EMBL/GenBank/DDBJ databases">
        <title>Draft genome sequence of Kirrobacter mercurialis.</title>
        <authorList>
            <person name="Coil D.A."/>
            <person name="Eisen J.A."/>
        </authorList>
    </citation>
    <scope>NUCLEOTIDE SEQUENCE [LARGE SCALE GENOMIC DNA]</scope>
    <source>
        <strain evidence="1 2">Coronado</strain>
    </source>
</reference>
<dbReference type="EMBL" id="JTDN01000001">
    <property type="protein sequence ID" value="KHL26341.1"/>
    <property type="molecule type" value="Genomic_DNA"/>
</dbReference>
<gene>
    <name evidence="1" type="ORF">PK98_07760</name>
</gene>
<dbReference type="OrthoDB" id="667202at2"/>